<accession>A0A8H7M193</accession>
<proteinExistence type="predicted"/>
<organism evidence="2 3">
    <name type="scientific">Rhizoctonia solani</name>
    <dbReference type="NCBI Taxonomy" id="456999"/>
    <lineage>
        <taxon>Eukaryota</taxon>
        <taxon>Fungi</taxon>
        <taxon>Dikarya</taxon>
        <taxon>Basidiomycota</taxon>
        <taxon>Agaricomycotina</taxon>
        <taxon>Agaricomycetes</taxon>
        <taxon>Cantharellales</taxon>
        <taxon>Ceratobasidiaceae</taxon>
        <taxon>Rhizoctonia</taxon>
    </lineage>
</organism>
<dbReference type="AlphaFoldDB" id="A0A8H7M193"/>
<feature type="region of interest" description="Disordered" evidence="1">
    <location>
        <begin position="66"/>
        <end position="93"/>
    </location>
</feature>
<gene>
    <name evidence="2" type="ORF">RHS01_09666</name>
</gene>
<dbReference type="EMBL" id="JACYCF010000023">
    <property type="protein sequence ID" value="KAF8749917.1"/>
    <property type="molecule type" value="Genomic_DNA"/>
</dbReference>
<feature type="compositionally biased region" description="Basic and acidic residues" evidence="1">
    <location>
        <begin position="68"/>
        <end position="83"/>
    </location>
</feature>
<sequence>MDAKRTSIICFPVPFGRESSSSPAIAPRLSPAVFVFRLELAHITEMHWRSVALLWINQMSLRQAIDFPDGRGDVPDSTGHHGNDDDDDDDHSQVPVRQLIDRCCCSRWTDDEEQQCPDSSWSLRAGLGWTCTAQDPLSRPSGKSA</sequence>
<evidence type="ECO:0000256" key="1">
    <source>
        <dbReference type="SAM" id="MobiDB-lite"/>
    </source>
</evidence>
<dbReference type="Proteomes" id="UP000614334">
    <property type="component" value="Unassembled WGS sequence"/>
</dbReference>
<protein>
    <submittedName>
        <fullName evidence="2">Uncharacterized protein</fullName>
    </submittedName>
</protein>
<name>A0A8H7M193_9AGAM</name>
<comment type="caution">
    <text evidence="2">The sequence shown here is derived from an EMBL/GenBank/DDBJ whole genome shotgun (WGS) entry which is preliminary data.</text>
</comment>
<reference evidence="2" key="1">
    <citation type="submission" date="2020-09" db="EMBL/GenBank/DDBJ databases">
        <title>Comparative genome analyses of four rice-infecting Rhizoctonia solani isolates reveal extensive enrichment of homogalacturonan modification genes.</title>
        <authorList>
            <person name="Lee D.-Y."/>
            <person name="Jeon J."/>
            <person name="Kim K.-T."/>
            <person name="Cheong K."/>
            <person name="Song H."/>
            <person name="Choi G."/>
            <person name="Ko J."/>
            <person name="Opiyo S.O."/>
            <person name="Zuo S."/>
            <person name="Madhav S."/>
            <person name="Lee Y.-H."/>
            <person name="Wang G.-L."/>
        </authorList>
    </citation>
    <scope>NUCLEOTIDE SEQUENCE</scope>
    <source>
        <strain evidence="2">AG1-IA B2</strain>
    </source>
</reference>
<evidence type="ECO:0000313" key="3">
    <source>
        <dbReference type="Proteomes" id="UP000614334"/>
    </source>
</evidence>
<evidence type="ECO:0000313" key="2">
    <source>
        <dbReference type="EMBL" id="KAF8749917.1"/>
    </source>
</evidence>